<accession>A0A1E1L4S2</accession>
<evidence type="ECO:0000313" key="3">
    <source>
        <dbReference type="Proteomes" id="UP000178129"/>
    </source>
</evidence>
<organism evidence="2 3">
    <name type="scientific">Rhynchosporium graminicola</name>
    <dbReference type="NCBI Taxonomy" id="2792576"/>
    <lineage>
        <taxon>Eukaryota</taxon>
        <taxon>Fungi</taxon>
        <taxon>Dikarya</taxon>
        <taxon>Ascomycota</taxon>
        <taxon>Pezizomycotina</taxon>
        <taxon>Leotiomycetes</taxon>
        <taxon>Helotiales</taxon>
        <taxon>Ploettnerulaceae</taxon>
        <taxon>Rhynchosporium</taxon>
    </lineage>
</organism>
<dbReference type="EMBL" id="FJUW01000035">
    <property type="protein sequence ID" value="CZT05567.1"/>
    <property type="molecule type" value="Genomic_DNA"/>
</dbReference>
<keyword evidence="3" id="KW-1185">Reference proteome</keyword>
<gene>
    <name evidence="2" type="ORF">RCO7_14824</name>
</gene>
<feature type="region of interest" description="Disordered" evidence="1">
    <location>
        <begin position="1"/>
        <end position="39"/>
    </location>
</feature>
<proteinExistence type="predicted"/>
<evidence type="ECO:0000313" key="2">
    <source>
        <dbReference type="EMBL" id="CZT05567.1"/>
    </source>
</evidence>
<name>A0A1E1L4S2_9HELO</name>
<reference evidence="3" key="1">
    <citation type="submission" date="2016-03" db="EMBL/GenBank/DDBJ databases">
        <authorList>
            <person name="Ploux O."/>
        </authorList>
    </citation>
    <scope>NUCLEOTIDE SEQUENCE [LARGE SCALE GENOMIC DNA]</scope>
    <source>
        <strain evidence="3">UK7</strain>
    </source>
</reference>
<dbReference type="Proteomes" id="UP000178129">
    <property type="component" value="Unassembled WGS sequence"/>
</dbReference>
<feature type="compositionally biased region" description="Polar residues" evidence="1">
    <location>
        <begin position="23"/>
        <end position="39"/>
    </location>
</feature>
<sequence length="65" mass="7549">MFEGYLSGTPKEYKHDLKEDSHSYSNNIPQVNFRPSRQDTVSQRLIGDNSWRSTGLQNDISFSRL</sequence>
<evidence type="ECO:0000256" key="1">
    <source>
        <dbReference type="SAM" id="MobiDB-lite"/>
    </source>
</evidence>
<dbReference type="AlphaFoldDB" id="A0A1E1L4S2"/>
<feature type="compositionally biased region" description="Basic and acidic residues" evidence="1">
    <location>
        <begin position="11"/>
        <end position="22"/>
    </location>
</feature>
<dbReference type="InParanoid" id="A0A1E1L4S2"/>
<comment type="caution">
    <text evidence="2">The sequence shown here is derived from an EMBL/GenBank/DDBJ whole genome shotgun (WGS) entry which is preliminary data.</text>
</comment>
<protein>
    <submittedName>
        <fullName evidence="2">Uncharacterized protein</fullName>
    </submittedName>
</protein>